<evidence type="ECO:0000313" key="1">
    <source>
        <dbReference type="EMBL" id="QHO71141.1"/>
    </source>
</evidence>
<name>A0A7L5APQ3_9MICO</name>
<evidence type="ECO:0000313" key="2">
    <source>
        <dbReference type="Proteomes" id="UP000464507"/>
    </source>
</evidence>
<accession>A0A7L5APQ3</accession>
<keyword evidence="2" id="KW-1185">Reference proteome</keyword>
<gene>
    <name evidence="1" type="ORF">BHD05_10895</name>
</gene>
<dbReference type="SUPFAM" id="SSF56784">
    <property type="entry name" value="HAD-like"/>
    <property type="match status" value="1"/>
</dbReference>
<dbReference type="EMBL" id="CP017146">
    <property type="protein sequence ID" value="QHO71141.1"/>
    <property type="molecule type" value="Genomic_DNA"/>
</dbReference>
<evidence type="ECO:0008006" key="3">
    <source>
        <dbReference type="Google" id="ProtNLM"/>
    </source>
</evidence>
<reference evidence="1 2" key="1">
    <citation type="submission" date="2016-09" db="EMBL/GenBank/DDBJ databases">
        <title>Complete genome sequence of microbes from the polar regions.</title>
        <authorList>
            <person name="Liao L."/>
            <person name="Chen B."/>
        </authorList>
    </citation>
    <scope>NUCLEOTIDE SEQUENCE [LARGE SCALE GENOMIC DNA]</scope>
    <source>
        <strain evidence="1 2">ZS314</strain>
    </source>
</reference>
<protein>
    <recommendedName>
        <fullName evidence="3">Haloacid dehalogenase</fullName>
    </recommendedName>
</protein>
<sequence>MVDHAHWKNGDVTIAPPPLGLLLDVDGPIASPVTRTIAIETITNDLVTLANQGIPVVFNTGRSDVFIRDQVVKPMLAAGLAMDARVFGVCEKGAVWFGATMTNFAGVQVDRNLALPDEIVADLRALFDARYSDTMFWDDGKHAMVSLEQRTDVTSGEFLPQRDRFAADAFDLLERNGVGAELGDRSSAHPVSVRIEPTVISTDIERVSLGKALGAERALSLLADSGPIPRLWRTVGDSRSDYGMADHLHANGFDVAHVDVRPADGIPDKPYRVITQGDLDNDEAGAEFLAHWVREFAG</sequence>
<dbReference type="AlphaFoldDB" id="A0A7L5APQ3"/>
<dbReference type="Proteomes" id="UP000464507">
    <property type="component" value="Chromosome"/>
</dbReference>
<proteinExistence type="predicted"/>
<dbReference type="InterPro" id="IPR036412">
    <property type="entry name" value="HAD-like_sf"/>
</dbReference>
<dbReference type="KEGG" id="mant:BHD05_10895"/>
<organism evidence="1 2">
    <name type="scientific">Marisediminicola antarctica</name>
    <dbReference type="NCBI Taxonomy" id="674079"/>
    <lineage>
        <taxon>Bacteria</taxon>
        <taxon>Bacillati</taxon>
        <taxon>Actinomycetota</taxon>
        <taxon>Actinomycetes</taxon>
        <taxon>Micrococcales</taxon>
        <taxon>Microbacteriaceae</taxon>
        <taxon>Marisediminicola</taxon>
    </lineage>
</organism>